<gene>
    <name evidence="6" type="ORF">A3I42_04955</name>
</gene>
<dbReference type="InterPro" id="IPR016035">
    <property type="entry name" value="Acyl_Trfase/lysoPLipase"/>
</dbReference>
<keyword evidence="2 4" id="KW-0442">Lipid degradation</keyword>
<evidence type="ECO:0000313" key="7">
    <source>
        <dbReference type="Proteomes" id="UP000178264"/>
    </source>
</evidence>
<evidence type="ECO:0000256" key="1">
    <source>
        <dbReference type="ARBA" id="ARBA00022801"/>
    </source>
</evidence>
<dbReference type="SUPFAM" id="SSF52151">
    <property type="entry name" value="FabD/lysophospholipase-like"/>
    <property type="match status" value="1"/>
</dbReference>
<evidence type="ECO:0000259" key="5">
    <source>
        <dbReference type="PROSITE" id="PS51635"/>
    </source>
</evidence>
<dbReference type="InterPro" id="IPR002641">
    <property type="entry name" value="PNPLA_dom"/>
</dbReference>
<accession>A0A1F7VCU7</accession>
<dbReference type="PANTHER" id="PTHR14226">
    <property type="entry name" value="NEUROPATHY TARGET ESTERASE/SWISS CHEESE D.MELANOGASTER"/>
    <property type="match status" value="1"/>
</dbReference>
<dbReference type="Gene3D" id="3.40.1090.10">
    <property type="entry name" value="Cytosolic phospholipase A2 catalytic domain"/>
    <property type="match status" value="1"/>
</dbReference>
<proteinExistence type="predicted"/>
<dbReference type="EMBL" id="MGER01000055">
    <property type="protein sequence ID" value="OGL87814.1"/>
    <property type="molecule type" value="Genomic_DNA"/>
</dbReference>
<feature type="short sequence motif" description="GXGXXG" evidence="4">
    <location>
        <begin position="12"/>
        <end position="17"/>
    </location>
</feature>
<evidence type="ECO:0000313" key="6">
    <source>
        <dbReference type="EMBL" id="OGL87814.1"/>
    </source>
</evidence>
<organism evidence="6 7">
    <name type="scientific">Candidatus Uhrbacteria bacterium RIFCSPLOWO2_02_FULL_49_11</name>
    <dbReference type="NCBI Taxonomy" id="1802409"/>
    <lineage>
        <taxon>Bacteria</taxon>
        <taxon>Candidatus Uhriibacteriota</taxon>
    </lineage>
</organism>
<protein>
    <recommendedName>
        <fullName evidence="5">PNPLA domain-containing protein</fullName>
    </recommendedName>
</protein>
<dbReference type="Proteomes" id="UP000178264">
    <property type="component" value="Unassembled WGS sequence"/>
</dbReference>
<sequence>MGTYTLALVMHGGGMRGAYGAGVIDALQGIIAPRKVDLVVGTSAGGANALAVAGGLYQETRKIWMEHLHRGVFINPRRIRWFTNVDYLMDLFKTYGITNERVRDSATRVFIAVTHFITGKHCYFTNTDDALQAVRATISIPLLSPTPVAVAGEPYLDGGIAVTTQDLVDKAFAEGANKVIALDLSSPLYWWQRAALRWYARRCARGLRVAIRRMCVLPHPSPIKPDERVYLIRPKETMVTRLNYTLEKLADTYQHGKKEIEEDAQLKQFLGIIK</sequence>
<dbReference type="GO" id="GO:0016042">
    <property type="term" value="P:lipid catabolic process"/>
    <property type="evidence" value="ECO:0007669"/>
    <property type="project" value="UniProtKB-UniRule"/>
</dbReference>
<feature type="domain" description="PNPLA" evidence="5">
    <location>
        <begin position="8"/>
        <end position="171"/>
    </location>
</feature>
<feature type="active site" description="Proton acceptor" evidence="4">
    <location>
        <position position="157"/>
    </location>
</feature>
<feature type="active site" description="Nucleophile" evidence="4">
    <location>
        <position position="43"/>
    </location>
</feature>
<evidence type="ECO:0000256" key="3">
    <source>
        <dbReference type="ARBA" id="ARBA00023098"/>
    </source>
</evidence>
<dbReference type="GO" id="GO:0016787">
    <property type="term" value="F:hydrolase activity"/>
    <property type="evidence" value="ECO:0007669"/>
    <property type="project" value="UniProtKB-UniRule"/>
</dbReference>
<evidence type="ECO:0000256" key="4">
    <source>
        <dbReference type="PROSITE-ProRule" id="PRU01161"/>
    </source>
</evidence>
<reference evidence="6 7" key="1">
    <citation type="journal article" date="2016" name="Nat. Commun.">
        <title>Thousands of microbial genomes shed light on interconnected biogeochemical processes in an aquifer system.</title>
        <authorList>
            <person name="Anantharaman K."/>
            <person name="Brown C.T."/>
            <person name="Hug L.A."/>
            <person name="Sharon I."/>
            <person name="Castelle C.J."/>
            <person name="Probst A.J."/>
            <person name="Thomas B.C."/>
            <person name="Singh A."/>
            <person name="Wilkins M.J."/>
            <person name="Karaoz U."/>
            <person name="Brodie E.L."/>
            <person name="Williams K.H."/>
            <person name="Hubbard S.S."/>
            <person name="Banfield J.F."/>
        </authorList>
    </citation>
    <scope>NUCLEOTIDE SEQUENCE [LARGE SCALE GENOMIC DNA]</scope>
</reference>
<comment type="caution">
    <text evidence="6">The sequence shown here is derived from an EMBL/GenBank/DDBJ whole genome shotgun (WGS) entry which is preliminary data.</text>
</comment>
<feature type="short sequence motif" description="GXSXG" evidence="4">
    <location>
        <begin position="41"/>
        <end position="45"/>
    </location>
</feature>
<dbReference type="InterPro" id="IPR050301">
    <property type="entry name" value="NTE"/>
</dbReference>
<dbReference type="PANTHER" id="PTHR14226:SF25">
    <property type="entry name" value="PHOSPHOESTERASE"/>
    <property type="match status" value="1"/>
</dbReference>
<evidence type="ECO:0000256" key="2">
    <source>
        <dbReference type="ARBA" id="ARBA00022963"/>
    </source>
</evidence>
<dbReference type="Pfam" id="PF01734">
    <property type="entry name" value="Patatin"/>
    <property type="match status" value="1"/>
</dbReference>
<name>A0A1F7VCU7_9BACT</name>
<keyword evidence="3 4" id="KW-0443">Lipid metabolism</keyword>
<dbReference type="PROSITE" id="PS51635">
    <property type="entry name" value="PNPLA"/>
    <property type="match status" value="1"/>
</dbReference>
<keyword evidence="1 4" id="KW-0378">Hydrolase</keyword>
<feature type="short sequence motif" description="DGA/G" evidence="4">
    <location>
        <begin position="157"/>
        <end position="159"/>
    </location>
</feature>
<dbReference type="AlphaFoldDB" id="A0A1F7VCU7"/>